<feature type="compositionally biased region" description="Polar residues" evidence="2">
    <location>
        <begin position="1"/>
        <end position="14"/>
    </location>
</feature>
<evidence type="ECO:0000256" key="1">
    <source>
        <dbReference type="ARBA" id="ARBA00038158"/>
    </source>
</evidence>
<protein>
    <submittedName>
        <fullName evidence="3">S-adenosyl-L-methionine-dependent methyltransferase</fullName>
    </submittedName>
</protein>
<dbReference type="EMBL" id="MU839832">
    <property type="protein sequence ID" value="KAK1756073.1"/>
    <property type="molecule type" value="Genomic_DNA"/>
</dbReference>
<dbReference type="PANTHER" id="PTHR43591">
    <property type="entry name" value="METHYLTRANSFERASE"/>
    <property type="match status" value="1"/>
</dbReference>
<dbReference type="InterPro" id="IPR029063">
    <property type="entry name" value="SAM-dependent_MTases_sf"/>
</dbReference>
<dbReference type="AlphaFoldDB" id="A0AAJ0FA72"/>
<dbReference type="Proteomes" id="UP001239445">
    <property type="component" value="Unassembled WGS sequence"/>
</dbReference>
<name>A0AAJ0FA72_9PEZI</name>
<dbReference type="GO" id="GO:0008168">
    <property type="term" value="F:methyltransferase activity"/>
    <property type="evidence" value="ECO:0007669"/>
    <property type="project" value="UniProtKB-KW"/>
</dbReference>
<keyword evidence="3" id="KW-0489">Methyltransferase</keyword>
<evidence type="ECO:0000313" key="3">
    <source>
        <dbReference type="EMBL" id="KAK1756073.1"/>
    </source>
</evidence>
<dbReference type="SUPFAM" id="SSF53335">
    <property type="entry name" value="S-adenosyl-L-methionine-dependent methyltransferases"/>
    <property type="match status" value="1"/>
</dbReference>
<dbReference type="Gene3D" id="3.40.50.150">
    <property type="entry name" value="Vaccinia Virus protein VP39"/>
    <property type="match status" value="1"/>
</dbReference>
<reference evidence="3" key="1">
    <citation type="submission" date="2023-06" db="EMBL/GenBank/DDBJ databases">
        <title>Genome-scale phylogeny and comparative genomics of the fungal order Sordariales.</title>
        <authorList>
            <consortium name="Lawrence Berkeley National Laboratory"/>
            <person name="Hensen N."/>
            <person name="Bonometti L."/>
            <person name="Westerberg I."/>
            <person name="Brannstrom I.O."/>
            <person name="Guillou S."/>
            <person name="Cros-Aarteil S."/>
            <person name="Calhoun S."/>
            <person name="Haridas S."/>
            <person name="Kuo A."/>
            <person name="Mondo S."/>
            <person name="Pangilinan J."/>
            <person name="Riley R."/>
            <person name="Labutti K."/>
            <person name="Andreopoulos B."/>
            <person name="Lipzen A."/>
            <person name="Chen C."/>
            <person name="Yanf M."/>
            <person name="Daum C."/>
            <person name="Ng V."/>
            <person name="Clum A."/>
            <person name="Steindorff A."/>
            <person name="Ohm R."/>
            <person name="Martin F."/>
            <person name="Silar P."/>
            <person name="Natvig D."/>
            <person name="Lalanne C."/>
            <person name="Gautier V."/>
            <person name="Ament-Velasquez S.L."/>
            <person name="Kruys A."/>
            <person name="Hutchinson M.I."/>
            <person name="Powell A.J."/>
            <person name="Barry K."/>
            <person name="Miller A.N."/>
            <person name="Grigoriev I.V."/>
            <person name="Debuchy R."/>
            <person name="Gladieux P."/>
            <person name="Thoren M.H."/>
            <person name="Johannesson H."/>
        </authorList>
    </citation>
    <scope>NUCLEOTIDE SEQUENCE</scope>
    <source>
        <strain evidence="3">PSN4</strain>
    </source>
</reference>
<dbReference type="GO" id="GO:0032259">
    <property type="term" value="P:methylation"/>
    <property type="evidence" value="ECO:0007669"/>
    <property type="project" value="UniProtKB-KW"/>
</dbReference>
<evidence type="ECO:0000256" key="2">
    <source>
        <dbReference type="SAM" id="MobiDB-lite"/>
    </source>
</evidence>
<keyword evidence="3" id="KW-0808">Transferase</keyword>
<dbReference type="PANTHER" id="PTHR43591:SF105">
    <property type="entry name" value="METHYLTRANSFERASE DOMAIN-CONTAINING PROTEIN-RELATED"/>
    <property type="match status" value="1"/>
</dbReference>
<organism evidence="3 4">
    <name type="scientific">Echria macrotheca</name>
    <dbReference type="NCBI Taxonomy" id="438768"/>
    <lineage>
        <taxon>Eukaryota</taxon>
        <taxon>Fungi</taxon>
        <taxon>Dikarya</taxon>
        <taxon>Ascomycota</taxon>
        <taxon>Pezizomycotina</taxon>
        <taxon>Sordariomycetes</taxon>
        <taxon>Sordariomycetidae</taxon>
        <taxon>Sordariales</taxon>
        <taxon>Schizotheciaceae</taxon>
        <taxon>Echria</taxon>
    </lineage>
</organism>
<sequence>MDADGTRTNGAAHSAQKESSTRQARRPPTAPHDDDWGPPIAAAPDVSTSANGNGNSFDTGLEVDSEVDPGNGSLDYADDDGQGHSIVGYARSTYPRVHPSHRTEYPYGNDDFDDVTIDSSRTLYSEQVDFVEENGRQYVGNYHQPVDQEEQTRQYVIHQVYLKVFDLRLTTVPLDNPRYILDIGTGVGEWAIGIAEQYPDCEVFGTDIAPIQPTQQVPFNVEFHIEDAEEEWIRPADTVDLVHIRNMAGAFSDWDFIYQQAYNCIRPGGWIEVLDFDDYHADKNFLSFYPPTSPMYIIEEGLREAAQMSGRFAGTNHMQKSCLEASGFVDVADEVFDLKIGPREDSSYGNFYLFCYVTGIEAFCLRPLTQLLGWDADYVRDLCSRAAAETRALCEDPTKEGFVVKLRALRGRKPLPSEAAAVTSQWTTAKSLNENGEITEYSGGDDSTIGSRTIKSDGTIGI</sequence>
<comment type="similarity">
    <text evidence="1">Belongs to the methyltransferase superfamily. LaeA methyltransferase family.</text>
</comment>
<gene>
    <name evidence="3" type="ORF">QBC47DRAFT_179394</name>
</gene>
<feature type="region of interest" description="Disordered" evidence="2">
    <location>
        <begin position="1"/>
        <end position="87"/>
    </location>
</feature>
<evidence type="ECO:0000313" key="4">
    <source>
        <dbReference type="Proteomes" id="UP001239445"/>
    </source>
</evidence>
<dbReference type="CDD" id="cd02440">
    <property type="entry name" value="AdoMet_MTases"/>
    <property type="match status" value="1"/>
</dbReference>
<feature type="compositionally biased region" description="Polar residues" evidence="2">
    <location>
        <begin position="46"/>
        <end position="58"/>
    </location>
</feature>
<dbReference type="Pfam" id="PF13489">
    <property type="entry name" value="Methyltransf_23"/>
    <property type="match status" value="1"/>
</dbReference>
<proteinExistence type="inferred from homology"/>
<accession>A0AAJ0FA72</accession>
<comment type="caution">
    <text evidence="3">The sequence shown here is derived from an EMBL/GenBank/DDBJ whole genome shotgun (WGS) entry which is preliminary data.</text>
</comment>
<keyword evidence="4" id="KW-1185">Reference proteome</keyword>